<dbReference type="EMBL" id="BPVZ01000016">
    <property type="protein sequence ID" value="GKV00663.1"/>
    <property type="molecule type" value="Genomic_DNA"/>
</dbReference>
<feature type="region of interest" description="Disordered" evidence="6">
    <location>
        <begin position="629"/>
        <end position="656"/>
    </location>
</feature>
<evidence type="ECO:0000256" key="5">
    <source>
        <dbReference type="SAM" id="Coils"/>
    </source>
</evidence>
<evidence type="ECO:0000259" key="8">
    <source>
        <dbReference type="PROSITE" id="PS51775"/>
    </source>
</evidence>
<dbReference type="GO" id="GO:0016020">
    <property type="term" value="C:membrane"/>
    <property type="evidence" value="ECO:0007669"/>
    <property type="project" value="UniProtKB-SubCell"/>
</dbReference>
<evidence type="ECO:0000256" key="7">
    <source>
        <dbReference type="SAM" id="Phobius"/>
    </source>
</evidence>
<dbReference type="PANTHER" id="PTHR31422:SF44">
    <property type="entry name" value="GTD-BINDING DOMAIN-CONTAINING PROTEIN"/>
    <property type="match status" value="1"/>
</dbReference>
<proteinExistence type="predicted"/>
<sequence length="656" mass="74118">MVYHEIHSWTLGGLVRTFLDLALAYFLLWVSTFAFFFSNFLNFFGFLLPCPCTGFLGYQNSNLCLCKLLFEWPIRKIYSVLNLVCGRFPFDLVWFGDQEGNLNMKSLTDGRIENGVFELEYGGCSNSSSGLRLQNLVGKESGYDAKGKKIMNQKQKSRIQRRRRASLGCGKSSSALTYDGSEIRSKTSSSLGPVSEIEDWLPGDAQTGTDVGETSWHGFQLSGSCGEDDKVEKHLSSHKRFSSNTQEKVEVAANEADRIRLLEKALQEVKAAHGAVFLELEKERAAAATAAVEAMAMIVRLQEDKASIEMEARQYQRLIEEKFAYDEEEMSILKEILVRKEKENHLLEKEVEAYRQMNVLRDEDSPPIMLQQIRSGGSFDKKEVDKDASWSSDHDAPSAWKQSYISLVGKEIASMNHDVDSNLFTSQGLARICGASSDRSIFSHSENSMPEKHIVVEGKGDAQVENSMLCQRKSVKAVQGGGTEKCLFSVEGLEEIEELRDQPCSKLQSSTVDMEPTIYDVHVIDDQIEHQKEADIRESGLLISASNERTLLSNLSGDSSFIVRNERLRIDMEIEWLREKLQRVQEQREKLTFCADQKERVNAQLKLMEEIMNKLHELQLQREPVRQVSLPLSSSSKASSNKRRCRSMSDEAHDSA</sequence>
<feature type="domain" description="GTD-binding" evidence="8">
    <location>
        <begin position="257"/>
        <end position="355"/>
    </location>
</feature>
<dbReference type="InterPro" id="IPR007656">
    <property type="entry name" value="GTD-bd"/>
</dbReference>
<comment type="subcellular location">
    <subcellularLocation>
        <location evidence="1">Membrane</location>
    </subcellularLocation>
</comment>
<dbReference type="Pfam" id="PF04576">
    <property type="entry name" value="Zein-binding"/>
    <property type="match status" value="1"/>
</dbReference>
<evidence type="ECO:0000256" key="6">
    <source>
        <dbReference type="SAM" id="MobiDB-lite"/>
    </source>
</evidence>
<feature type="compositionally biased region" description="Basic residues" evidence="6">
    <location>
        <begin position="154"/>
        <end position="165"/>
    </location>
</feature>
<keyword evidence="2 7" id="KW-0812">Transmembrane</keyword>
<reference evidence="9 10" key="1">
    <citation type="journal article" date="2021" name="Commun. Biol.">
        <title>The genome of Shorea leprosula (Dipterocarpaceae) highlights the ecological relevance of drought in aseasonal tropical rainforests.</title>
        <authorList>
            <person name="Ng K.K.S."/>
            <person name="Kobayashi M.J."/>
            <person name="Fawcett J.A."/>
            <person name="Hatakeyama M."/>
            <person name="Paape T."/>
            <person name="Ng C.H."/>
            <person name="Ang C.C."/>
            <person name="Tnah L.H."/>
            <person name="Lee C.T."/>
            <person name="Nishiyama T."/>
            <person name="Sese J."/>
            <person name="O'Brien M.J."/>
            <person name="Copetti D."/>
            <person name="Mohd Noor M.I."/>
            <person name="Ong R.C."/>
            <person name="Putra M."/>
            <person name="Sireger I.Z."/>
            <person name="Indrioko S."/>
            <person name="Kosugi Y."/>
            <person name="Izuno A."/>
            <person name="Isagi Y."/>
            <person name="Lee S.L."/>
            <person name="Shimizu K.K."/>
        </authorList>
    </citation>
    <scope>NUCLEOTIDE SEQUENCE [LARGE SCALE GENOMIC DNA]</scope>
    <source>
        <strain evidence="9">214</strain>
    </source>
</reference>
<evidence type="ECO:0000313" key="9">
    <source>
        <dbReference type="EMBL" id="GKV00663.1"/>
    </source>
</evidence>
<dbReference type="PROSITE" id="PS51775">
    <property type="entry name" value="GTD_BINDING"/>
    <property type="match status" value="1"/>
</dbReference>
<dbReference type="Proteomes" id="UP001054252">
    <property type="component" value="Unassembled WGS sequence"/>
</dbReference>
<dbReference type="PANTHER" id="PTHR31422">
    <property type="entry name" value="BNAANNG28530D PROTEIN"/>
    <property type="match status" value="1"/>
</dbReference>
<gene>
    <name evidence="9" type="ORF">SLEP1_g13324</name>
</gene>
<dbReference type="AlphaFoldDB" id="A0AAV5ING9"/>
<organism evidence="9 10">
    <name type="scientific">Rubroshorea leprosula</name>
    <dbReference type="NCBI Taxonomy" id="152421"/>
    <lineage>
        <taxon>Eukaryota</taxon>
        <taxon>Viridiplantae</taxon>
        <taxon>Streptophyta</taxon>
        <taxon>Embryophyta</taxon>
        <taxon>Tracheophyta</taxon>
        <taxon>Spermatophyta</taxon>
        <taxon>Magnoliopsida</taxon>
        <taxon>eudicotyledons</taxon>
        <taxon>Gunneridae</taxon>
        <taxon>Pentapetalae</taxon>
        <taxon>rosids</taxon>
        <taxon>malvids</taxon>
        <taxon>Malvales</taxon>
        <taxon>Dipterocarpaceae</taxon>
        <taxon>Rubroshorea</taxon>
    </lineage>
</organism>
<evidence type="ECO:0000313" key="10">
    <source>
        <dbReference type="Proteomes" id="UP001054252"/>
    </source>
</evidence>
<keyword evidence="5" id="KW-0175">Coiled coil</keyword>
<evidence type="ECO:0000256" key="3">
    <source>
        <dbReference type="ARBA" id="ARBA00022989"/>
    </source>
</evidence>
<evidence type="ECO:0000256" key="4">
    <source>
        <dbReference type="ARBA" id="ARBA00023136"/>
    </source>
</evidence>
<keyword evidence="4 7" id="KW-0472">Membrane</keyword>
<feature type="compositionally biased region" description="Low complexity" evidence="6">
    <location>
        <begin position="629"/>
        <end position="639"/>
    </location>
</feature>
<dbReference type="GO" id="GO:0080115">
    <property type="term" value="F:myosin XI tail binding"/>
    <property type="evidence" value="ECO:0007669"/>
    <property type="project" value="UniProtKB-ARBA"/>
</dbReference>
<feature type="transmembrane region" description="Helical" evidence="7">
    <location>
        <begin position="21"/>
        <end position="48"/>
    </location>
</feature>
<feature type="compositionally biased region" description="Basic and acidic residues" evidence="6">
    <location>
        <begin position="647"/>
        <end position="656"/>
    </location>
</feature>
<protein>
    <recommendedName>
        <fullName evidence="8">GTD-binding domain-containing protein</fullName>
    </recommendedName>
</protein>
<name>A0AAV5ING9_9ROSI</name>
<evidence type="ECO:0000256" key="1">
    <source>
        <dbReference type="ARBA" id="ARBA00004370"/>
    </source>
</evidence>
<comment type="caution">
    <text evidence="9">The sequence shown here is derived from an EMBL/GenBank/DDBJ whole genome shotgun (WGS) entry which is preliminary data.</text>
</comment>
<feature type="coiled-coil region" evidence="5">
    <location>
        <begin position="298"/>
        <end position="357"/>
    </location>
</feature>
<keyword evidence="3 7" id="KW-1133">Transmembrane helix</keyword>
<evidence type="ECO:0000256" key="2">
    <source>
        <dbReference type="ARBA" id="ARBA00022692"/>
    </source>
</evidence>
<feature type="region of interest" description="Disordered" evidence="6">
    <location>
        <begin position="154"/>
        <end position="173"/>
    </location>
</feature>
<keyword evidence="10" id="KW-1185">Reference proteome</keyword>
<accession>A0AAV5ING9</accession>